<feature type="domain" description="HTH tetR-type" evidence="5">
    <location>
        <begin position="4"/>
        <end position="64"/>
    </location>
</feature>
<keyword evidence="2 4" id="KW-0238">DNA-binding</keyword>
<dbReference type="GO" id="GO:0003677">
    <property type="term" value="F:DNA binding"/>
    <property type="evidence" value="ECO:0007669"/>
    <property type="project" value="UniProtKB-UniRule"/>
</dbReference>
<organism evidence="6 7">
    <name type="scientific">Actinomadura chibensis</name>
    <dbReference type="NCBI Taxonomy" id="392828"/>
    <lineage>
        <taxon>Bacteria</taxon>
        <taxon>Bacillati</taxon>
        <taxon>Actinomycetota</taxon>
        <taxon>Actinomycetes</taxon>
        <taxon>Streptosporangiales</taxon>
        <taxon>Thermomonosporaceae</taxon>
        <taxon>Actinomadura</taxon>
    </lineage>
</organism>
<evidence type="ECO:0000313" key="6">
    <source>
        <dbReference type="EMBL" id="TYB38851.1"/>
    </source>
</evidence>
<dbReference type="PANTHER" id="PTHR47506">
    <property type="entry name" value="TRANSCRIPTIONAL REGULATORY PROTEIN"/>
    <property type="match status" value="1"/>
</dbReference>
<feature type="DNA-binding region" description="H-T-H motif" evidence="4">
    <location>
        <begin position="27"/>
        <end position="46"/>
    </location>
</feature>
<evidence type="ECO:0000313" key="7">
    <source>
        <dbReference type="Proteomes" id="UP000323380"/>
    </source>
</evidence>
<dbReference type="Pfam" id="PF00440">
    <property type="entry name" value="TetR_N"/>
    <property type="match status" value="1"/>
</dbReference>
<keyword evidence="3" id="KW-0804">Transcription</keyword>
<protein>
    <submittedName>
        <fullName evidence="6">TetR/AcrR family transcriptional regulator</fullName>
    </submittedName>
</protein>
<dbReference type="InterPro" id="IPR001647">
    <property type="entry name" value="HTH_TetR"/>
</dbReference>
<dbReference type="STRING" id="1220554.GCA_001552135_05615"/>
<comment type="caution">
    <text evidence="6">The sequence shown here is derived from an EMBL/GenBank/DDBJ whole genome shotgun (WGS) entry which is preliminary data.</text>
</comment>
<dbReference type="AlphaFoldDB" id="A0A5D0N3F9"/>
<dbReference type="EMBL" id="VSFG01000015">
    <property type="protein sequence ID" value="TYB38851.1"/>
    <property type="molecule type" value="Genomic_DNA"/>
</dbReference>
<gene>
    <name evidence="6" type="ORF">FXF69_40980</name>
</gene>
<sequence>MEVWVSGEDWLDEGLALLAEQGAPAVTLDRMCERMGMSKGAFYHHFGSMPKFRTRLLAHYEERHTTAIIERVEGAGDLSPRARLGRLAAEAVGDTGAELGVAVRAWAKQDPEAAAMQERVDATRIAYLRDLCAGIGHAAPDRMATLIYLVLIGGAHVTPPLGGEEMRGLYELLFPLLDAEEAAS</sequence>
<evidence type="ECO:0000256" key="1">
    <source>
        <dbReference type="ARBA" id="ARBA00023015"/>
    </source>
</evidence>
<dbReference type="Gene3D" id="1.10.357.10">
    <property type="entry name" value="Tetracycline Repressor, domain 2"/>
    <property type="match status" value="1"/>
</dbReference>
<dbReference type="SUPFAM" id="SSF46689">
    <property type="entry name" value="Homeodomain-like"/>
    <property type="match status" value="1"/>
</dbReference>
<name>A0A5D0N3F9_9ACTN</name>
<reference evidence="6 7" key="1">
    <citation type="submission" date="2019-08" db="EMBL/GenBank/DDBJ databases">
        <title>Actinomadura sp. nov. CYP1-5 isolated from mountain soil.</title>
        <authorList>
            <person name="Songsumanus A."/>
            <person name="Kuncharoen N."/>
            <person name="Kudo T."/>
            <person name="Yuki M."/>
            <person name="Igarashi Y."/>
            <person name="Tanasupawat S."/>
        </authorList>
    </citation>
    <scope>NUCLEOTIDE SEQUENCE [LARGE SCALE GENOMIC DNA]</scope>
    <source>
        <strain evidence="6 7">JCM 14158</strain>
    </source>
</reference>
<dbReference type="PROSITE" id="PS50977">
    <property type="entry name" value="HTH_TETR_2"/>
    <property type="match status" value="1"/>
</dbReference>
<evidence type="ECO:0000256" key="2">
    <source>
        <dbReference type="ARBA" id="ARBA00023125"/>
    </source>
</evidence>
<dbReference type="InterPro" id="IPR009057">
    <property type="entry name" value="Homeodomain-like_sf"/>
</dbReference>
<accession>A0A5D0N3F9</accession>
<dbReference type="PANTHER" id="PTHR47506:SF6">
    <property type="entry name" value="HTH-TYPE TRANSCRIPTIONAL REPRESSOR NEMR"/>
    <property type="match status" value="1"/>
</dbReference>
<keyword evidence="7" id="KW-1185">Reference proteome</keyword>
<dbReference type="Proteomes" id="UP000323380">
    <property type="component" value="Unassembled WGS sequence"/>
</dbReference>
<evidence type="ECO:0000256" key="4">
    <source>
        <dbReference type="PROSITE-ProRule" id="PRU00335"/>
    </source>
</evidence>
<keyword evidence="1" id="KW-0805">Transcription regulation</keyword>
<evidence type="ECO:0000256" key="3">
    <source>
        <dbReference type="ARBA" id="ARBA00023163"/>
    </source>
</evidence>
<evidence type="ECO:0000259" key="5">
    <source>
        <dbReference type="PROSITE" id="PS50977"/>
    </source>
</evidence>
<proteinExistence type="predicted"/>